<evidence type="ECO:0000313" key="1">
    <source>
        <dbReference type="Proteomes" id="UP000050741"/>
    </source>
</evidence>
<reference evidence="2" key="2">
    <citation type="submission" date="2016-06" db="UniProtKB">
        <authorList>
            <consortium name="WormBaseParasite"/>
        </authorList>
    </citation>
    <scope>IDENTIFICATION</scope>
</reference>
<keyword evidence="1" id="KW-1185">Reference proteome</keyword>
<dbReference type="WBParaSite" id="GPLIN_001227800">
    <property type="protein sequence ID" value="GPLIN_001227800"/>
    <property type="gene ID" value="GPLIN_001227800"/>
</dbReference>
<dbReference type="Proteomes" id="UP000050741">
    <property type="component" value="Unassembled WGS sequence"/>
</dbReference>
<sequence length="171" mass="19508">MVFGEEWSTGYVDIDTDFSGCDQRNSTVKVLITNLDRPSELGQFKIPKAAFSARRSAIVLGFDILPHADGSLQYYLIGSGIHLNEQNYINIPIYEIEMLAVCNHGRIELVIHHDERESTHIDVTREFFLENDAFNINMANETNNCTIINHSIRCKQFNHQANRIVSNGHRT</sequence>
<protein>
    <submittedName>
        <fullName evidence="2">Integrin_alpha2 domain-containing protein</fullName>
    </submittedName>
</protein>
<reference evidence="1" key="1">
    <citation type="submission" date="2014-05" db="EMBL/GenBank/DDBJ databases">
        <title>The genome and life-stage specific transcriptomes of Globodera pallida elucidate key aspects of plant parasitism by a cyst nematode.</title>
        <authorList>
            <person name="Cotton J.A."/>
            <person name="Lilley C.J."/>
            <person name="Jones L.M."/>
            <person name="Kikuchi T."/>
            <person name="Reid A.J."/>
            <person name="Thorpe P."/>
            <person name="Tsai I.J."/>
            <person name="Beasley H."/>
            <person name="Blok V."/>
            <person name="Cock P.J.A."/>
            <person name="Van den Akker S.E."/>
            <person name="Holroyd N."/>
            <person name="Hunt M."/>
            <person name="Mantelin S."/>
            <person name="Naghra H."/>
            <person name="Pain A."/>
            <person name="Palomares-Rius J.E."/>
            <person name="Zarowiecki M."/>
            <person name="Berriman M."/>
            <person name="Jones J.T."/>
            <person name="Urwin P.E."/>
        </authorList>
    </citation>
    <scope>NUCLEOTIDE SEQUENCE [LARGE SCALE GENOMIC DNA]</scope>
    <source>
        <strain evidence="1">Lindley</strain>
    </source>
</reference>
<organism evidence="1 2">
    <name type="scientific">Globodera pallida</name>
    <name type="common">Potato cyst nematode worm</name>
    <name type="synonym">Heterodera pallida</name>
    <dbReference type="NCBI Taxonomy" id="36090"/>
    <lineage>
        <taxon>Eukaryota</taxon>
        <taxon>Metazoa</taxon>
        <taxon>Ecdysozoa</taxon>
        <taxon>Nematoda</taxon>
        <taxon>Chromadorea</taxon>
        <taxon>Rhabditida</taxon>
        <taxon>Tylenchina</taxon>
        <taxon>Tylenchomorpha</taxon>
        <taxon>Tylenchoidea</taxon>
        <taxon>Heteroderidae</taxon>
        <taxon>Heteroderinae</taxon>
        <taxon>Globodera</taxon>
    </lineage>
</organism>
<evidence type="ECO:0000313" key="2">
    <source>
        <dbReference type="WBParaSite" id="GPLIN_001227800"/>
    </source>
</evidence>
<name>A0A183CHC2_GLOPA</name>
<dbReference type="AlphaFoldDB" id="A0A183CHC2"/>
<accession>A0A183CHC2</accession>
<proteinExistence type="predicted"/>